<feature type="signal peptide" evidence="13">
    <location>
        <begin position="1"/>
        <end position="22"/>
    </location>
</feature>
<evidence type="ECO:0000313" key="17">
    <source>
        <dbReference type="Proteomes" id="UP001595615"/>
    </source>
</evidence>
<evidence type="ECO:0000256" key="11">
    <source>
        <dbReference type="PROSITE-ProRule" id="PRU01360"/>
    </source>
</evidence>
<organism evidence="16 17">
    <name type="scientific">Sphingoaurantiacus capsulatus</name>
    <dbReference type="NCBI Taxonomy" id="1771310"/>
    <lineage>
        <taxon>Bacteria</taxon>
        <taxon>Pseudomonadati</taxon>
        <taxon>Pseudomonadota</taxon>
        <taxon>Alphaproteobacteria</taxon>
        <taxon>Sphingomonadales</taxon>
        <taxon>Sphingosinicellaceae</taxon>
        <taxon>Sphingoaurantiacus</taxon>
    </lineage>
</organism>
<evidence type="ECO:0000256" key="12">
    <source>
        <dbReference type="RuleBase" id="RU003357"/>
    </source>
</evidence>
<evidence type="ECO:0000256" key="10">
    <source>
        <dbReference type="ARBA" id="ARBA00023237"/>
    </source>
</evidence>
<keyword evidence="6" id="KW-0408">Iron</keyword>
<dbReference type="PANTHER" id="PTHR32552">
    <property type="entry name" value="FERRICHROME IRON RECEPTOR-RELATED"/>
    <property type="match status" value="1"/>
</dbReference>
<evidence type="ECO:0000256" key="9">
    <source>
        <dbReference type="ARBA" id="ARBA00023136"/>
    </source>
</evidence>
<comment type="caution">
    <text evidence="16">The sequence shown here is derived from an EMBL/GenBank/DDBJ whole genome shotgun (WGS) entry which is preliminary data.</text>
</comment>
<dbReference type="InterPro" id="IPR036942">
    <property type="entry name" value="Beta-barrel_TonB_sf"/>
</dbReference>
<dbReference type="InterPro" id="IPR000531">
    <property type="entry name" value="Beta-barrel_TonB"/>
</dbReference>
<evidence type="ECO:0000259" key="14">
    <source>
        <dbReference type="Pfam" id="PF00593"/>
    </source>
</evidence>
<dbReference type="InterPro" id="IPR012910">
    <property type="entry name" value="Plug_dom"/>
</dbReference>
<evidence type="ECO:0000313" key="16">
    <source>
        <dbReference type="EMBL" id="MFC3712799.1"/>
    </source>
</evidence>
<dbReference type="RefSeq" id="WP_380860386.1">
    <property type="nucleotide sequence ID" value="NZ_JBHRXV010000007.1"/>
</dbReference>
<evidence type="ECO:0000256" key="2">
    <source>
        <dbReference type="ARBA" id="ARBA00022448"/>
    </source>
</evidence>
<evidence type="ECO:0000256" key="13">
    <source>
        <dbReference type="SAM" id="SignalP"/>
    </source>
</evidence>
<reference evidence="17" key="1">
    <citation type="journal article" date="2019" name="Int. J. Syst. Evol. Microbiol.">
        <title>The Global Catalogue of Microorganisms (GCM) 10K type strain sequencing project: providing services to taxonomists for standard genome sequencing and annotation.</title>
        <authorList>
            <consortium name="The Broad Institute Genomics Platform"/>
            <consortium name="The Broad Institute Genome Sequencing Center for Infectious Disease"/>
            <person name="Wu L."/>
            <person name="Ma J."/>
        </authorList>
    </citation>
    <scope>NUCLEOTIDE SEQUENCE [LARGE SCALE GENOMIC DNA]</scope>
    <source>
        <strain evidence="17">KCTC 42644</strain>
    </source>
</reference>
<evidence type="ECO:0000256" key="4">
    <source>
        <dbReference type="ARBA" id="ARBA00022496"/>
    </source>
</evidence>
<dbReference type="InterPro" id="IPR039426">
    <property type="entry name" value="TonB-dep_rcpt-like"/>
</dbReference>
<evidence type="ECO:0000259" key="15">
    <source>
        <dbReference type="Pfam" id="PF07715"/>
    </source>
</evidence>
<evidence type="ECO:0000256" key="8">
    <source>
        <dbReference type="ARBA" id="ARBA00023077"/>
    </source>
</evidence>
<keyword evidence="2 11" id="KW-0813">Transport</keyword>
<evidence type="ECO:0000256" key="3">
    <source>
        <dbReference type="ARBA" id="ARBA00022452"/>
    </source>
</evidence>
<dbReference type="PROSITE" id="PS52016">
    <property type="entry name" value="TONB_DEPENDENT_REC_3"/>
    <property type="match status" value="1"/>
</dbReference>
<keyword evidence="10 11" id="KW-0998">Cell outer membrane</keyword>
<dbReference type="Gene3D" id="2.40.170.20">
    <property type="entry name" value="TonB-dependent receptor, beta-barrel domain"/>
    <property type="match status" value="1"/>
</dbReference>
<dbReference type="PANTHER" id="PTHR32552:SF81">
    <property type="entry name" value="TONB-DEPENDENT OUTER MEMBRANE RECEPTOR"/>
    <property type="match status" value="1"/>
</dbReference>
<dbReference type="SUPFAM" id="SSF56935">
    <property type="entry name" value="Porins"/>
    <property type="match status" value="1"/>
</dbReference>
<dbReference type="Proteomes" id="UP001595615">
    <property type="component" value="Unassembled WGS sequence"/>
</dbReference>
<feature type="domain" description="TonB-dependent receptor plug" evidence="15">
    <location>
        <begin position="55"/>
        <end position="161"/>
    </location>
</feature>
<keyword evidence="16" id="KW-0675">Receptor</keyword>
<protein>
    <submittedName>
        <fullName evidence="16">TonB-dependent receptor</fullName>
    </submittedName>
</protein>
<comment type="subcellular location">
    <subcellularLocation>
        <location evidence="1 11">Cell outer membrane</location>
        <topology evidence="1 11">Multi-pass membrane protein</topology>
    </subcellularLocation>
</comment>
<comment type="similarity">
    <text evidence="11 12">Belongs to the TonB-dependent receptor family.</text>
</comment>
<name>A0ABV7XDT7_9SPHN</name>
<keyword evidence="4" id="KW-0410">Iron transport</keyword>
<evidence type="ECO:0000256" key="7">
    <source>
        <dbReference type="ARBA" id="ARBA00023065"/>
    </source>
</evidence>
<keyword evidence="17" id="KW-1185">Reference proteome</keyword>
<evidence type="ECO:0000256" key="5">
    <source>
        <dbReference type="ARBA" id="ARBA00022692"/>
    </source>
</evidence>
<sequence>MGVSSKLTLLVGASLLAMPAMAQTAAEPAAEAASAAEIDTAEDIIVTAQRREQRLQDVPISIAVVSGEALQDRAIQNFEQLAPLIPNLTIAKTPAANLIVLRGIGSSAGSPSLDQSVVMFVDGIYSGNARQFAAPFLDIERLEVLRGPQGALVGRNTSAGAINILTRKPGDELGGYVLGDYNFTFEGVSLEGAVDLPVTDNFAIRTTGRYADTDGYIYNPLVDQDQPTRKEAIGRITGVWEGEGVTTTFKYEHADVDIEGSPVQVFAPTNNEFRDYVKSARLTTGPEYDNIVTNNAVLQLDIEMGGPTLTAITGYSQFKNRNLIDADFFAGNFATADFDQDFKQVSQEIRLTSPTGGPIEYSAGAYYSDANLDEERTTGVLFAPVASTFRAFNQEDKAFSLFGQLTWVASEALRVNASGRWTHQNKTADYLRLGGAQAAVARTGAVQADFSGKTTDSRFDPAASVQFYANRNSMFYASFGKGSKSAGFQGAISNASPATFEYLPERSTAFEGGARLSFPGTGYLNLAAFHTTYKDLQVSAGISVPGSLAAIFFTGNAPEARIAGLEAEFLFRQSQMFQVDGSLAWLPTAKYVDFTAGPCYALQPSNGTLPGTCNQTGQRLGFTPKFSGSVNGTVKAPVSSDLQVKATISPGFQTGNFRDFTNDPVARQDGWLKLDARLSLGSIDDGWELALVGRNLTNKLTNAYSNTAGLANTFLNPAARVTVVDAPRNISVQARYKF</sequence>
<dbReference type="EMBL" id="JBHRXV010000007">
    <property type="protein sequence ID" value="MFC3712799.1"/>
    <property type="molecule type" value="Genomic_DNA"/>
</dbReference>
<evidence type="ECO:0000256" key="1">
    <source>
        <dbReference type="ARBA" id="ARBA00004571"/>
    </source>
</evidence>
<dbReference type="Pfam" id="PF00593">
    <property type="entry name" value="TonB_dep_Rec_b-barrel"/>
    <property type="match status" value="1"/>
</dbReference>
<dbReference type="Pfam" id="PF07715">
    <property type="entry name" value="Plug"/>
    <property type="match status" value="1"/>
</dbReference>
<accession>A0ABV7XDT7</accession>
<proteinExistence type="inferred from homology"/>
<evidence type="ECO:0000256" key="6">
    <source>
        <dbReference type="ARBA" id="ARBA00023004"/>
    </source>
</evidence>
<gene>
    <name evidence="16" type="ORF">ACFOMD_09475</name>
</gene>
<keyword evidence="8 12" id="KW-0798">TonB box</keyword>
<keyword evidence="3 11" id="KW-1134">Transmembrane beta strand</keyword>
<feature type="chain" id="PRO_5045062072" evidence="13">
    <location>
        <begin position="23"/>
        <end position="738"/>
    </location>
</feature>
<feature type="domain" description="TonB-dependent receptor-like beta-barrel" evidence="14">
    <location>
        <begin position="266"/>
        <end position="696"/>
    </location>
</feature>
<keyword evidence="13" id="KW-0732">Signal</keyword>
<keyword evidence="5 11" id="KW-0812">Transmembrane</keyword>
<keyword evidence="9 11" id="KW-0472">Membrane</keyword>
<keyword evidence="7" id="KW-0406">Ion transport</keyword>